<accession>X1EY91</accession>
<gene>
    <name evidence="1" type="ORF">S03H2_07179</name>
</gene>
<organism evidence="1">
    <name type="scientific">marine sediment metagenome</name>
    <dbReference type="NCBI Taxonomy" id="412755"/>
    <lineage>
        <taxon>unclassified sequences</taxon>
        <taxon>metagenomes</taxon>
        <taxon>ecological metagenomes</taxon>
    </lineage>
</organism>
<dbReference type="AlphaFoldDB" id="X1EY91"/>
<name>X1EY91_9ZZZZ</name>
<evidence type="ECO:0008006" key="2">
    <source>
        <dbReference type="Google" id="ProtNLM"/>
    </source>
</evidence>
<reference evidence="1" key="1">
    <citation type="journal article" date="2014" name="Front. Microbiol.">
        <title>High frequency of phylogenetically diverse reductive dehalogenase-homologous genes in deep subseafloor sedimentary metagenomes.</title>
        <authorList>
            <person name="Kawai M."/>
            <person name="Futagami T."/>
            <person name="Toyoda A."/>
            <person name="Takaki Y."/>
            <person name="Nishi S."/>
            <person name="Hori S."/>
            <person name="Arai W."/>
            <person name="Tsubouchi T."/>
            <person name="Morono Y."/>
            <person name="Uchiyama I."/>
            <person name="Ito T."/>
            <person name="Fujiyama A."/>
            <person name="Inagaki F."/>
            <person name="Takami H."/>
        </authorList>
    </citation>
    <scope>NUCLEOTIDE SEQUENCE</scope>
    <source>
        <strain evidence="1">Expedition CK06-06</strain>
    </source>
</reference>
<protein>
    <recommendedName>
        <fullName evidence="2">N-acetyltransferase domain-containing protein</fullName>
    </recommendedName>
</protein>
<feature type="non-terminal residue" evidence="1">
    <location>
        <position position="268"/>
    </location>
</feature>
<dbReference type="EMBL" id="BARU01003268">
    <property type="protein sequence ID" value="GAH22134.1"/>
    <property type="molecule type" value="Genomic_DNA"/>
</dbReference>
<evidence type="ECO:0000313" key="1">
    <source>
        <dbReference type="EMBL" id="GAH22134.1"/>
    </source>
</evidence>
<proteinExistence type="predicted"/>
<sequence length="268" mass="30902">MVQACEQYIKQNRVRKLRGNINYPKNLGGIGIQFMGHDEQMLYGVSYTDPNSKTLDYLTSLGYNKESEYSCVYVAQRSWNKGKKIDKDIKFKYVSMEELYDYADEIRNLANNSFHEILPDASGRNRILEFFDAFESIPKSFYKIRTDFDPRTYSDIPQFIETWETYDLENTQPFAPMAFDKKTNEIVGILLGLPDLFEAWAGRPITRCNVDTAMVKKGYFGKGIFSALNNIGQLTTNLHGIDYFEGTGIWSNNSRAIDTIFPHCTPLR</sequence>
<comment type="caution">
    <text evidence="1">The sequence shown here is derived from an EMBL/GenBank/DDBJ whole genome shotgun (WGS) entry which is preliminary data.</text>
</comment>